<keyword evidence="8" id="KW-1185">Reference proteome</keyword>
<dbReference type="GO" id="GO:0005524">
    <property type="term" value="F:ATP binding"/>
    <property type="evidence" value="ECO:0007669"/>
    <property type="project" value="UniProtKB-KW"/>
</dbReference>
<dbReference type="AlphaFoldDB" id="A0A1Y2LHK3"/>
<feature type="domain" description="Protein kinase" evidence="6">
    <location>
        <begin position="1"/>
        <end position="174"/>
    </location>
</feature>
<keyword evidence="4" id="KW-0067">ATP-binding</keyword>
<dbReference type="CDD" id="cd00180">
    <property type="entry name" value="PKc"/>
    <property type="match status" value="1"/>
</dbReference>
<evidence type="ECO:0000256" key="3">
    <source>
        <dbReference type="ARBA" id="ARBA00022777"/>
    </source>
</evidence>
<keyword evidence="1" id="KW-0808">Transferase</keyword>
<reference evidence="7 8" key="1">
    <citation type="journal article" date="2017" name="Genome Announc.">
        <title>Genome sequence of the saprophytic ascomycete Epicoccum nigrum ICMP 19927 strain isolated from New Zealand.</title>
        <authorList>
            <person name="Fokin M."/>
            <person name="Fleetwood D."/>
            <person name="Weir B.S."/>
            <person name="Villas-Boas S.G."/>
        </authorList>
    </citation>
    <scope>NUCLEOTIDE SEQUENCE [LARGE SCALE GENOMIC DNA]</scope>
    <source>
        <strain evidence="7 8">ICMP 19927</strain>
    </source>
</reference>
<sequence>MPCAGDNLTPFLNSTRQSQRDREQLARWSHCLASVVDHIHGIGIRHRDVKPSNILISNGRLLLADFGISSMGFVETLSTTMPDIARARISSHCASEVENGSSRGRSADIFSLGAVFLQMLVAYSCDGVLRLQLAYLAGQSFARNVDELQDWLPNLEQTIGEPDGWCHKVLDLCR</sequence>
<dbReference type="EMBL" id="KZ107864">
    <property type="protein sequence ID" value="OSS43503.1"/>
    <property type="molecule type" value="Genomic_DNA"/>
</dbReference>
<dbReference type="GO" id="GO:0110031">
    <property type="term" value="P:negative regulation of G2/MI transition of meiotic cell cycle"/>
    <property type="evidence" value="ECO:0007669"/>
    <property type="project" value="TreeGrafter"/>
</dbReference>
<dbReference type="InterPro" id="IPR011009">
    <property type="entry name" value="Kinase-like_dom_sf"/>
</dbReference>
<dbReference type="GO" id="GO:0005737">
    <property type="term" value="C:cytoplasm"/>
    <property type="evidence" value="ECO:0007669"/>
    <property type="project" value="TreeGrafter"/>
</dbReference>
<comment type="similarity">
    <text evidence="5">Belongs to the protein kinase superfamily. Ser/Thr protein kinase family. GCN2 subfamily.</text>
</comment>
<evidence type="ECO:0000256" key="5">
    <source>
        <dbReference type="ARBA" id="ARBA00037982"/>
    </source>
</evidence>
<dbReference type="InterPro" id="IPR000719">
    <property type="entry name" value="Prot_kinase_dom"/>
</dbReference>
<gene>
    <name evidence="7" type="ORF">B5807_11857</name>
</gene>
<name>A0A1Y2LHK3_EPING</name>
<protein>
    <recommendedName>
        <fullName evidence="6">Protein kinase domain-containing protein</fullName>
    </recommendedName>
</protein>
<dbReference type="PANTHER" id="PTHR11042">
    <property type="entry name" value="EUKARYOTIC TRANSLATION INITIATION FACTOR 2-ALPHA KINASE EIF2-ALPHA KINASE -RELATED"/>
    <property type="match status" value="1"/>
</dbReference>
<evidence type="ECO:0000313" key="8">
    <source>
        <dbReference type="Proteomes" id="UP000193240"/>
    </source>
</evidence>
<evidence type="ECO:0000256" key="2">
    <source>
        <dbReference type="ARBA" id="ARBA00022741"/>
    </source>
</evidence>
<accession>A0A1Y2LHK3</accession>
<dbReference type="SUPFAM" id="SSF56112">
    <property type="entry name" value="Protein kinase-like (PK-like)"/>
    <property type="match status" value="1"/>
</dbReference>
<dbReference type="GO" id="GO:0005634">
    <property type="term" value="C:nucleus"/>
    <property type="evidence" value="ECO:0007669"/>
    <property type="project" value="TreeGrafter"/>
</dbReference>
<dbReference type="Pfam" id="PF00069">
    <property type="entry name" value="Pkinase"/>
    <property type="match status" value="1"/>
</dbReference>
<dbReference type="STRING" id="105696.A0A1Y2LHK3"/>
<organism evidence="7 8">
    <name type="scientific">Epicoccum nigrum</name>
    <name type="common">Soil fungus</name>
    <name type="synonym">Epicoccum purpurascens</name>
    <dbReference type="NCBI Taxonomy" id="105696"/>
    <lineage>
        <taxon>Eukaryota</taxon>
        <taxon>Fungi</taxon>
        <taxon>Dikarya</taxon>
        <taxon>Ascomycota</taxon>
        <taxon>Pezizomycotina</taxon>
        <taxon>Dothideomycetes</taxon>
        <taxon>Pleosporomycetidae</taxon>
        <taxon>Pleosporales</taxon>
        <taxon>Pleosporineae</taxon>
        <taxon>Didymellaceae</taxon>
        <taxon>Epicoccum</taxon>
    </lineage>
</organism>
<dbReference type="InParanoid" id="A0A1Y2LHK3"/>
<dbReference type="InterPro" id="IPR008271">
    <property type="entry name" value="Ser/Thr_kinase_AS"/>
</dbReference>
<keyword evidence="3" id="KW-0418">Kinase</keyword>
<evidence type="ECO:0000313" key="7">
    <source>
        <dbReference type="EMBL" id="OSS43503.1"/>
    </source>
</evidence>
<keyword evidence="2" id="KW-0547">Nucleotide-binding</keyword>
<dbReference type="Proteomes" id="UP000193240">
    <property type="component" value="Unassembled WGS sequence"/>
</dbReference>
<dbReference type="InterPro" id="IPR050339">
    <property type="entry name" value="CC_SR_Kinase"/>
</dbReference>
<proteinExistence type="inferred from homology"/>
<dbReference type="PROSITE" id="PS50011">
    <property type="entry name" value="PROTEIN_KINASE_DOM"/>
    <property type="match status" value="1"/>
</dbReference>
<dbReference type="PROSITE" id="PS00108">
    <property type="entry name" value="PROTEIN_KINASE_ST"/>
    <property type="match status" value="1"/>
</dbReference>
<dbReference type="GO" id="GO:0004713">
    <property type="term" value="F:protein tyrosine kinase activity"/>
    <property type="evidence" value="ECO:0007669"/>
    <property type="project" value="TreeGrafter"/>
</dbReference>
<evidence type="ECO:0000256" key="1">
    <source>
        <dbReference type="ARBA" id="ARBA00022679"/>
    </source>
</evidence>
<evidence type="ECO:0000259" key="6">
    <source>
        <dbReference type="PROSITE" id="PS50011"/>
    </source>
</evidence>
<dbReference type="PANTHER" id="PTHR11042:SF190">
    <property type="entry name" value="MITOSIS INHIBITOR PROTEIN KINASE MIK1"/>
    <property type="match status" value="1"/>
</dbReference>
<dbReference type="Gene3D" id="1.10.510.10">
    <property type="entry name" value="Transferase(Phosphotransferase) domain 1"/>
    <property type="match status" value="1"/>
</dbReference>
<evidence type="ECO:0000256" key="4">
    <source>
        <dbReference type="ARBA" id="ARBA00022840"/>
    </source>
</evidence>